<evidence type="ECO:0000256" key="6">
    <source>
        <dbReference type="ARBA" id="ARBA00023157"/>
    </source>
</evidence>
<dbReference type="Pfam" id="PF04777">
    <property type="entry name" value="Evr1_Alr"/>
    <property type="match status" value="1"/>
</dbReference>
<comment type="cofactor">
    <cofactor evidence="1 7">
        <name>FAD</name>
        <dbReference type="ChEBI" id="CHEBI:57692"/>
    </cofactor>
</comment>
<dbReference type="EC" id="1.8.3.2" evidence="7"/>
<dbReference type="InterPro" id="IPR039798">
    <property type="entry name" value="Sulfhydryl_oxidase"/>
</dbReference>
<keyword evidence="6" id="KW-1015">Disulfide bond</keyword>
<dbReference type="InterPro" id="IPR036774">
    <property type="entry name" value="ERV/ALR_sulphydryl_oxid_sf"/>
</dbReference>
<dbReference type="GO" id="GO:0016971">
    <property type="term" value="F:flavin-dependent sulfhydryl oxidase activity"/>
    <property type="evidence" value="ECO:0007669"/>
    <property type="project" value="InterPro"/>
</dbReference>
<evidence type="ECO:0000256" key="4">
    <source>
        <dbReference type="ARBA" id="ARBA00022827"/>
    </source>
</evidence>
<dbReference type="InterPro" id="IPR017905">
    <property type="entry name" value="ERV/ALR_sulphydryl_oxidase"/>
</dbReference>
<dbReference type="GO" id="GO:0000139">
    <property type="term" value="C:Golgi membrane"/>
    <property type="evidence" value="ECO:0007669"/>
    <property type="project" value="TreeGrafter"/>
</dbReference>
<evidence type="ECO:0000256" key="5">
    <source>
        <dbReference type="ARBA" id="ARBA00023002"/>
    </source>
</evidence>
<reference evidence="10" key="2">
    <citation type="submission" date="2025-09" db="UniProtKB">
        <authorList>
            <consortium name="Ensembl"/>
        </authorList>
    </citation>
    <scope>IDENTIFICATION</scope>
</reference>
<evidence type="ECO:0000256" key="2">
    <source>
        <dbReference type="ARBA" id="ARBA00022630"/>
    </source>
</evidence>
<dbReference type="PANTHER" id="PTHR22897:SF7">
    <property type="entry name" value="SULFHYDRYL OXIDASE 2"/>
    <property type="match status" value="1"/>
</dbReference>
<dbReference type="GO" id="GO:0005615">
    <property type="term" value="C:extracellular space"/>
    <property type="evidence" value="ECO:0007669"/>
    <property type="project" value="TreeGrafter"/>
</dbReference>
<evidence type="ECO:0000256" key="1">
    <source>
        <dbReference type="ARBA" id="ARBA00001974"/>
    </source>
</evidence>
<keyword evidence="2 7" id="KW-0285">Flavoprotein</keyword>
<keyword evidence="7" id="KW-1133">Transmembrane helix</keyword>
<dbReference type="AlphaFoldDB" id="A0A8D0HKW4"/>
<dbReference type="PANTHER" id="PTHR22897">
    <property type="entry name" value="QUIESCIN Q6-RELATED SULFHYDRYL OXIDASE"/>
    <property type="match status" value="1"/>
</dbReference>
<keyword evidence="4 7" id="KW-0274">FAD</keyword>
<evidence type="ECO:0000313" key="10">
    <source>
        <dbReference type="Ensembl" id="ENSSPUP00000023335.1"/>
    </source>
</evidence>
<dbReference type="GeneTree" id="ENSGT00940000159734"/>
<dbReference type="Gene3D" id="1.20.120.310">
    <property type="entry name" value="ERV/ALR sulfhydryl oxidase domain"/>
    <property type="match status" value="1"/>
</dbReference>
<protein>
    <recommendedName>
        <fullName evidence="7">Sulfhydryl oxidase</fullName>
        <ecNumber evidence="7">1.8.3.2</ecNumber>
    </recommendedName>
</protein>
<organism evidence="10 11">
    <name type="scientific">Sphenodon punctatus</name>
    <name type="common">Tuatara</name>
    <name type="synonym">Hatteria punctata</name>
    <dbReference type="NCBI Taxonomy" id="8508"/>
    <lineage>
        <taxon>Eukaryota</taxon>
        <taxon>Metazoa</taxon>
        <taxon>Chordata</taxon>
        <taxon>Craniata</taxon>
        <taxon>Vertebrata</taxon>
        <taxon>Euteleostomi</taxon>
        <taxon>Lepidosauria</taxon>
        <taxon>Sphenodontia</taxon>
        <taxon>Sphenodontidae</taxon>
        <taxon>Sphenodon</taxon>
    </lineage>
</organism>
<dbReference type="SUPFAM" id="SSF69000">
    <property type="entry name" value="FAD-dependent thiol oxidase"/>
    <property type="match status" value="1"/>
</dbReference>
<dbReference type="Ensembl" id="ENSSPUT00000024888.1">
    <property type="protein sequence ID" value="ENSSPUP00000023335.1"/>
    <property type="gene ID" value="ENSSPUG00000017900.1"/>
</dbReference>
<accession>A0A8D0HKW4</accession>
<dbReference type="GO" id="GO:0006457">
    <property type="term" value="P:protein folding"/>
    <property type="evidence" value="ECO:0007669"/>
    <property type="project" value="TreeGrafter"/>
</dbReference>
<keyword evidence="11" id="KW-1185">Reference proteome</keyword>
<keyword evidence="7" id="KW-0812">Transmembrane</keyword>
<evidence type="ECO:0000256" key="3">
    <source>
        <dbReference type="ARBA" id="ARBA00022729"/>
    </source>
</evidence>
<dbReference type="FunFam" id="1.20.120.310:FF:000001">
    <property type="entry name" value="Sulfhydryl oxidase"/>
    <property type="match status" value="1"/>
</dbReference>
<keyword evidence="5 7" id="KW-0560">Oxidoreductase</keyword>
<dbReference type="GO" id="GO:0003756">
    <property type="term" value="F:protein disulfide isomerase activity"/>
    <property type="evidence" value="ECO:0007669"/>
    <property type="project" value="TreeGrafter"/>
</dbReference>
<evidence type="ECO:0000259" key="9">
    <source>
        <dbReference type="PROSITE" id="PS51324"/>
    </source>
</evidence>
<keyword evidence="7" id="KW-0472">Membrane</keyword>
<feature type="transmembrane region" description="Helical" evidence="7">
    <location>
        <begin position="266"/>
        <end position="283"/>
    </location>
</feature>
<feature type="domain" description="ERV/ALR sulfhydryl oxidase" evidence="9">
    <location>
        <begin position="20"/>
        <end position="129"/>
    </location>
</feature>
<comment type="catalytic activity">
    <reaction evidence="7">
        <text>2 R'C(R)SH + O2 = R'C(R)S-S(R)CR' + H2O2</text>
        <dbReference type="Rhea" id="RHEA:17357"/>
        <dbReference type="ChEBI" id="CHEBI:15379"/>
        <dbReference type="ChEBI" id="CHEBI:16240"/>
        <dbReference type="ChEBI" id="CHEBI:16520"/>
        <dbReference type="ChEBI" id="CHEBI:17412"/>
        <dbReference type="EC" id="1.8.3.2"/>
    </reaction>
</comment>
<reference evidence="10" key="1">
    <citation type="submission" date="2025-08" db="UniProtKB">
        <authorList>
            <consortium name="Ensembl"/>
        </authorList>
    </citation>
    <scope>IDENTIFICATION</scope>
</reference>
<evidence type="ECO:0000313" key="11">
    <source>
        <dbReference type="Proteomes" id="UP000694392"/>
    </source>
</evidence>
<dbReference type="Proteomes" id="UP000694392">
    <property type="component" value="Unplaced"/>
</dbReference>
<dbReference type="PROSITE" id="PS51324">
    <property type="entry name" value="ERV_ALR"/>
    <property type="match status" value="1"/>
</dbReference>
<feature type="region of interest" description="Disordered" evidence="8">
    <location>
        <begin position="176"/>
        <end position="195"/>
    </location>
</feature>
<feature type="compositionally biased region" description="Basic and acidic residues" evidence="8">
    <location>
        <begin position="177"/>
        <end position="195"/>
    </location>
</feature>
<sequence>MRISGIFLTNHVQWVGCQGSRPELRGYACSLWKLFHTLTVQAAVRPKALINTGLEDNPQVVLQMMRKYIQHFFGCRACAQHFEEMAQESMDAVKTLDKAVLWLWEKHNVVNNRLAGDLSEDPKFPKVQWPTPDICPACHEEIKGLHSWNEAHTLQFLKQHYSNENILYKYTEGPADSNEREFGEERDKKGDKSLPEKLSVNKEDKILDPLNGLDSKPKVLDQLIAKNGPVEDRGKKAVDSIIQKETKQSLSFLGIGFSNVDMSLCIVLYIASSLFLMIMYFFFRMRSKRWKVRYNRPYV</sequence>
<dbReference type="OMA" id="SWIEDIH"/>
<proteinExistence type="predicted"/>
<evidence type="ECO:0000256" key="7">
    <source>
        <dbReference type="RuleBase" id="RU371123"/>
    </source>
</evidence>
<evidence type="ECO:0000256" key="8">
    <source>
        <dbReference type="SAM" id="MobiDB-lite"/>
    </source>
</evidence>
<keyword evidence="3" id="KW-0732">Signal</keyword>
<name>A0A8D0HKW4_SPHPU</name>